<evidence type="ECO:0000256" key="3">
    <source>
        <dbReference type="ARBA" id="ARBA00022989"/>
    </source>
</evidence>
<feature type="transmembrane region" description="Helical" evidence="5">
    <location>
        <begin position="57"/>
        <end position="79"/>
    </location>
</feature>
<protein>
    <submittedName>
        <fullName evidence="6">DUF1656 domain-containing protein</fullName>
    </submittedName>
</protein>
<dbReference type="GeneID" id="97326457"/>
<reference evidence="6" key="1">
    <citation type="submission" date="2023-07" db="EMBL/GenBank/DDBJ databases">
        <title>Genome content predicts the carbon catabolic preferences of heterotrophic bacteria.</title>
        <authorList>
            <person name="Gralka M."/>
        </authorList>
    </citation>
    <scope>NUCLEOTIDE SEQUENCE</scope>
    <source>
        <strain evidence="6">C2R13</strain>
    </source>
</reference>
<comment type="caution">
    <text evidence="6">The sequence shown here is derived from an EMBL/GenBank/DDBJ whole genome shotgun (WGS) entry which is preliminary data.</text>
</comment>
<evidence type="ECO:0000313" key="7">
    <source>
        <dbReference type="Proteomes" id="UP001170481"/>
    </source>
</evidence>
<dbReference type="InterPro" id="IPR012451">
    <property type="entry name" value="DUF1656"/>
</dbReference>
<name>A0AAP4TYH6_9GAMM</name>
<sequence>MKEIAAGNDVTSGFNALHEMVVGEFLISPMLVYALVALLAAGLIRTLLHRLLANHELWFEAWFDISLFVICLAAVVALVT</sequence>
<dbReference type="EMBL" id="JAUORK010000001">
    <property type="protein sequence ID" value="MDO6670623.1"/>
    <property type="molecule type" value="Genomic_DNA"/>
</dbReference>
<accession>A0AAP4TYH6</accession>
<keyword evidence="1" id="KW-1003">Cell membrane</keyword>
<proteinExistence type="predicted"/>
<dbReference type="AlphaFoldDB" id="A0AAP4TYH6"/>
<evidence type="ECO:0000256" key="2">
    <source>
        <dbReference type="ARBA" id="ARBA00022692"/>
    </source>
</evidence>
<feature type="transmembrane region" description="Helical" evidence="5">
    <location>
        <begin position="25"/>
        <end position="45"/>
    </location>
</feature>
<keyword evidence="3 5" id="KW-1133">Transmembrane helix</keyword>
<evidence type="ECO:0000256" key="1">
    <source>
        <dbReference type="ARBA" id="ARBA00022475"/>
    </source>
</evidence>
<evidence type="ECO:0000313" key="6">
    <source>
        <dbReference type="EMBL" id="MDO6670623.1"/>
    </source>
</evidence>
<keyword evidence="4 5" id="KW-0472">Membrane</keyword>
<dbReference type="Proteomes" id="UP001170481">
    <property type="component" value="Unassembled WGS sequence"/>
</dbReference>
<gene>
    <name evidence="6" type="ORF">Q4535_00690</name>
</gene>
<organism evidence="6 7">
    <name type="scientific">Cobetia amphilecti</name>
    <dbReference type="NCBI Taxonomy" id="1055104"/>
    <lineage>
        <taxon>Bacteria</taxon>
        <taxon>Pseudomonadati</taxon>
        <taxon>Pseudomonadota</taxon>
        <taxon>Gammaproteobacteria</taxon>
        <taxon>Oceanospirillales</taxon>
        <taxon>Halomonadaceae</taxon>
        <taxon>Cobetia</taxon>
    </lineage>
</organism>
<keyword evidence="2 5" id="KW-0812">Transmembrane</keyword>
<evidence type="ECO:0000256" key="5">
    <source>
        <dbReference type="SAM" id="Phobius"/>
    </source>
</evidence>
<evidence type="ECO:0000256" key="4">
    <source>
        <dbReference type="ARBA" id="ARBA00023136"/>
    </source>
</evidence>
<dbReference type="Pfam" id="PF07869">
    <property type="entry name" value="DUF1656"/>
    <property type="match status" value="1"/>
</dbReference>
<dbReference type="RefSeq" id="WP_054556634.1">
    <property type="nucleotide sequence ID" value="NZ_CP136695.1"/>
</dbReference>